<reference evidence="3" key="1">
    <citation type="submission" date="2015-09" db="EMBL/GenBank/DDBJ databases">
        <authorList>
            <person name="Rodrigo-Torres Lidia"/>
            <person name="Arahal R.David."/>
        </authorList>
    </citation>
    <scope>NUCLEOTIDE SEQUENCE [LARGE SCALE GENOMIC DNA]</scope>
    <source>
        <strain evidence="3">CECT 5114</strain>
    </source>
</reference>
<accession>A0A0N7MBZ5</accession>
<gene>
    <name evidence="2" type="ORF">TA5114_02602</name>
</gene>
<evidence type="ECO:0008006" key="4">
    <source>
        <dbReference type="Google" id="ProtNLM"/>
    </source>
</evidence>
<organism evidence="2 3">
    <name type="scientific">Cognatishimia activa</name>
    <dbReference type="NCBI Taxonomy" id="1715691"/>
    <lineage>
        <taxon>Bacteria</taxon>
        <taxon>Pseudomonadati</taxon>
        <taxon>Pseudomonadota</taxon>
        <taxon>Alphaproteobacteria</taxon>
        <taxon>Rhodobacterales</taxon>
        <taxon>Paracoccaceae</taxon>
        <taxon>Cognatishimia</taxon>
    </lineage>
</organism>
<sequence length="148" mass="15903">MCKQRIALAAAMTTAAASAATGVIAETDAWTLLEQIEIKEIVTDTSYEVRKTFPAQMSTLGEGIKISGYAVPMYPGEKIKDLILVSDMGLCPLCGNSGHGANLQITLAEPIEILDESQRIELVGDLTPVTDPETWQAAILKNARIVTR</sequence>
<dbReference type="Proteomes" id="UP000051184">
    <property type="component" value="Unassembled WGS sequence"/>
</dbReference>
<dbReference type="AlphaFoldDB" id="A0A0N7MBZ5"/>
<evidence type="ECO:0000256" key="1">
    <source>
        <dbReference type="SAM" id="SignalP"/>
    </source>
</evidence>
<evidence type="ECO:0000313" key="2">
    <source>
        <dbReference type="EMBL" id="CUK26784.1"/>
    </source>
</evidence>
<proteinExistence type="predicted"/>
<feature type="signal peptide" evidence="1">
    <location>
        <begin position="1"/>
        <end position="19"/>
    </location>
</feature>
<feature type="chain" id="PRO_5006016068" description="DUF3299 domain-containing protein" evidence="1">
    <location>
        <begin position="20"/>
        <end position="148"/>
    </location>
</feature>
<dbReference type="EMBL" id="CYUE01000020">
    <property type="protein sequence ID" value="CUK26784.1"/>
    <property type="molecule type" value="Genomic_DNA"/>
</dbReference>
<dbReference type="OrthoDB" id="7863575at2"/>
<keyword evidence="1" id="KW-0732">Signal</keyword>
<dbReference type="RefSeq" id="WP_058315634.1">
    <property type="nucleotide sequence ID" value="NZ_CYTO01000009.1"/>
</dbReference>
<protein>
    <recommendedName>
        <fullName evidence="4">DUF3299 domain-containing protein</fullName>
    </recommendedName>
</protein>
<evidence type="ECO:0000313" key="3">
    <source>
        <dbReference type="Proteomes" id="UP000051184"/>
    </source>
</evidence>
<dbReference type="Gene3D" id="2.40.50.870">
    <property type="entry name" value="Protein of unknown function (DUF3299)"/>
    <property type="match status" value="1"/>
</dbReference>
<keyword evidence="3" id="KW-1185">Reference proteome</keyword>
<name>A0A0N7MBZ5_9RHOB</name>